<dbReference type="EMBL" id="AOIT01000065">
    <property type="protein sequence ID" value="ELZ17457.1"/>
    <property type="molecule type" value="Genomic_DNA"/>
</dbReference>
<dbReference type="AlphaFoldDB" id="M0C556"/>
<keyword evidence="2" id="KW-1185">Reference proteome</keyword>
<dbReference type="STRING" id="1230457.C476_15945"/>
<evidence type="ECO:0000313" key="2">
    <source>
        <dbReference type="Proteomes" id="UP000011615"/>
    </source>
</evidence>
<sequence>MALKMNVTSAESRAGEDHALISRGYRITVDDGRDSFYAICIEEQDSETAWIMSDTVRSLEDMR</sequence>
<comment type="caution">
    <text evidence="1">The sequence shown here is derived from an EMBL/GenBank/DDBJ whole genome shotgun (WGS) entry which is preliminary data.</text>
</comment>
<accession>M0C556</accession>
<dbReference type="eggNOG" id="arCOG11388">
    <property type="taxonomic scope" value="Archaea"/>
</dbReference>
<proteinExistence type="predicted"/>
<gene>
    <name evidence="1" type="ORF">C476_15945</name>
</gene>
<dbReference type="PATRIC" id="fig|1230457.4.peg.3199"/>
<evidence type="ECO:0000313" key="1">
    <source>
        <dbReference type="EMBL" id="ELZ17457.1"/>
    </source>
</evidence>
<protein>
    <submittedName>
        <fullName evidence="1">Uncharacterized protein</fullName>
    </submittedName>
</protein>
<organism evidence="1 2">
    <name type="scientific">Natrinema limicola JCM 13563</name>
    <dbReference type="NCBI Taxonomy" id="1230457"/>
    <lineage>
        <taxon>Archaea</taxon>
        <taxon>Methanobacteriati</taxon>
        <taxon>Methanobacteriota</taxon>
        <taxon>Stenosarchaea group</taxon>
        <taxon>Halobacteria</taxon>
        <taxon>Halobacteriales</taxon>
        <taxon>Natrialbaceae</taxon>
        <taxon>Natrinema</taxon>
    </lineage>
</organism>
<dbReference type="Proteomes" id="UP000011615">
    <property type="component" value="Unassembled WGS sequence"/>
</dbReference>
<name>M0C556_9EURY</name>
<reference evidence="1 2" key="1">
    <citation type="journal article" date="2014" name="PLoS Genet.">
        <title>Phylogenetically driven sequencing of extremely halophilic archaea reveals strategies for static and dynamic osmo-response.</title>
        <authorList>
            <person name="Becker E.A."/>
            <person name="Seitzer P.M."/>
            <person name="Tritt A."/>
            <person name="Larsen D."/>
            <person name="Krusor M."/>
            <person name="Yao A.I."/>
            <person name="Wu D."/>
            <person name="Madern D."/>
            <person name="Eisen J.A."/>
            <person name="Darling A.E."/>
            <person name="Facciotti M.T."/>
        </authorList>
    </citation>
    <scope>NUCLEOTIDE SEQUENCE [LARGE SCALE GENOMIC DNA]</scope>
    <source>
        <strain evidence="1 2">JCM 13563</strain>
    </source>
</reference>